<sequence length="71" mass="8569">MNEVDLKRNRRMGISFPTELQAVINTYRPISTLEYNNLQELLQWVPKEFHKYYQELSHELSVDEYFGSNED</sequence>
<gene>
    <name evidence="1" type="ORF">ILUMI_16033</name>
</gene>
<keyword evidence="2" id="KW-1185">Reference proteome</keyword>
<organism evidence="1 2">
    <name type="scientific">Ignelater luminosus</name>
    <name type="common">Cucubano</name>
    <name type="synonym">Pyrophorus luminosus</name>
    <dbReference type="NCBI Taxonomy" id="2038154"/>
    <lineage>
        <taxon>Eukaryota</taxon>
        <taxon>Metazoa</taxon>
        <taxon>Ecdysozoa</taxon>
        <taxon>Arthropoda</taxon>
        <taxon>Hexapoda</taxon>
        <taxon>Insecta</taxon>
        <taxon>Pterygota</taxon>
        <taxon>Neoptera</taxon>
        <taxon>Endopterygota</taxon>
        <taxon>Coleoptera</taxon>
        <taxon>Polyphaga</taxon>
        <taxon>Elateriformia</taxon>
        <taxon>Elateroidea</taxon>
        <taxon>Elateridae</taxon>
        <taxon>Agrypninae</taxon>
        <taxon>Pyrophorini</taxon>
        <taxon>Ignelater</taxon>
    </lineage>
</organism>
<evidence type="ECO:0000313" key="2">
    <source>
        <dbReference type="Proteomes" id="UP000801492"/>
    </source>
</evidence>
<proteinExistence type="predicted"/>
<accession>A0A8K0CV84</accession>
<dbReference type="Proteomes" id="UP000801492">
    <property type="component" value="Unassembled WGS sequence"/>
</dbReference>
<comment type="caution">
    <text evidence="1">The sequence shown here is derived from an EMBL/GenBank/DDBJ whole genome shotgun (WGS) entry which is preliminary data.</text>
</comment>
<protein>
    <submittedName>
        <fullName evidence="1">Uncharacterized protein</fullName>
    </submittedName>
</protein>
<reference evidence="1" key="1">
    <citation type="submission" date="2019-08" db="EMBL/GenBank/DDBJ databases">
        <title>The genome of the North American firefly Photinus pyralis.</title>
        <authorList>
            <consortium name="Photinus pyralis genome working group"/>
            <person name="Fallon T.R."/>
            <person name="Sander Lower S.E."/>
            <person name="Weng J.-K."/>
        </authorList>
    </citation>
    <scope>NUCLEOTIDE SEQUENCE</scope>
    <source>
        <strain evidence="1">TRF0915ILg1</strain>
        <tissue evidence="1">Whole body</tissue>
    </source>
</reference>
<dbReference type="OrthoDB" id="6611988at2759"/>
<dbReference type="AlphaFoldDB" id="A0A8K0CV84"/>
<name>A0A8K0CV84_IGNLU</name>
<evidence type="ECO:0000313" key="1">
    <source>
        <dbReference type="EMBL" id="KAF2890140.1"/>
    </source>
</evidence>
<dbReference type="EMBL" id="VTPC01057583">
    <property type="protein sequence ID" value="KAF2890140.1"/>
    <property type="molecule type" value="Genomic_DNA"/>
</dbReference>
<feature type="non-terminal residue" evidence="1">
    <location>
        <position position="71"/>
    </location>
</feature>